<accession>A0A2R5FPM9</accession>
<feature type="signal peptide" evidence="1">
    <location>
        <begin position="1"/>
        <end position="24"/>
    </location>
</feature>
<evidence type="ECO:0000256" key="1">
    <source>
        <dbReference type="SAM" id="SignalP"/>
    </source>
</evidence>
<dbReference type="OrthoDB" id="482798at2"/>
<name>A0A2R5FPM9_NOSCO</name>
<comment type="caution">
    <text evidence="2">The sequence shown here is derived from an EMBL/GenBank/DDBJ whole genome shotgun (WGS) entry which is preliminary data.</text>
</comment>
<evidence type="ECO:0000313" key="3">
    <source>
        <dbReference type="Proteomes" id="UP000245124"/>
    </source>
</evidence>
<evidence type="ECO:0000313" key="2">
    <source>
        <dbReference type="EMBL" id="GBG20716.1"/>
    </source>
</evidence>
<feature type="chain" id="PRO_5015335082" description="PEP-CTERM sorting domain-containing protein" evidence="1">
    <location>
        <begin position="25"/>
        <end position="203"/>
    </location>
</feature>
<sequence>MKTVSKVIACSTALTLGITPNCLASTFTPVNWTISGSGTTNTQQVNLDEYNLSYNLPGTEGFDTKTWTISTVANADGDYAFDWNYTGFHSYFNVTAFLNTFNPNTTLYSAGPSNCCSSPSAGFNESGSFTFSNISAGQTFGFTLGGSHFDSALRLEGNLNLKQIAAPVSVPENNSIVPLITLGLFGAYSTLRKRELQTKLTRV</sequence>
<dbReference type="AlphaFoldDB" id="A0A2R5FPM9"/>
<organism evidence="2 3">
    <name type="scientific">Nostoc commune NIES-4072</name>
    <dbReference type="NCBI Taxonomy" id="2005467"/>
    <lineage>
        <taxon>Bacteria</taxon>
        <taxon>Bacillati</taxon>
        <taxon>Cyanobacteriota</taxon>
        <taxon>Cyanophyceae</taxon>
        <taxon>Nostocales</taxon>
        <taxon>Nostocaceae</taxon>
        <taxon>Nostoc</taxon>
    </lineage>
</organism>
<proteinExistence type="predicted"/>
<reference evidence="2 3" key="1">
    <citation type="submission" date="2017-06" db="EMBL/GenBank/DDBJ databases">
        <title>Genome sequencing of cyanobaciteial culture collection at National Institute for Environmental Studies (NIES).</title>
        <authorList>
            <person name="Hirose Y."/>
            <person name="Shimura Y."/>
            <person name="Fujisawa T."/>
            <person name="Nakamura Y."/>
            <person name="Kawachi M."/>
        </authorList>
    </citation>
    <scope>NUCLEOTIDE SEQUENCE [LARGE SCALE GENOMIC DNA]</scope>
    <source>
        <strain evidence="2 3">NIES-4072</strain>
    </source>
</reference>
<protein>
    <recommendedName>
        <fullName evidence="4">PEP-CTERM sorting domain-containing protein</fullName>
    </recommendedName>
</protein>
<dbReference type="RefSeq" id="WP_109010728.1">
    <property type="nucleotide sequence ID" value="NZ_BDUD01000001.1"/>
</dbReference>
<evidence type="ECO:0008006" key="4">
    <source>
        <dbReference type="Google" id="ProtNLM"/>
    </source>
</evidence>
<gene>
    <name evidence="2" type="ORF">NIES4072_43980</name>
</gene>
<keyword evidence="1" id="KW-0732">Signal</keyword>
<dbReference type="Proteomes" id="UP000245124">
    <property type="component" value="Unassembled WGS sequence"/>
</dbReference>
<dbReference type="EMBL" id="BDUD01000001">
    <property type="protein sequence ID" value="GBG20716.1"/>
    <property type="molecule type" value="Genomic_DNA"/>
</dbReference>
<keyword evidence="3" id="KW-1185">Reference proteome</keyword>